<reference evidence="2" key="1">
    <citation type="submission" date="2021-05" db="EMBL/GenBank/DDBJ databases">
        <authorList>
            <person name="Pietrasiak N."/>
            <person name="Ward R."/>
            <person name="Stajich J.E."/>
            <person name="Kurbessoian T."/>
        </authorList>
    </citation>
    <scope>NUCLEOTIDE SEQUENCE</scope>
    <source>
        <strain evidence="2">UHER 2000/2452</strain>
    </source>
</reference>
<dbReference type="Pfam" id="PF03476">
    <property type="entry name" value="MOSC_N"/>
    <property type="match status" value="1"/>
</dbReference>
<dbReference type="GO" id="GO:0003824">
    <property type="term" value="F:catalytic activity"/>
    <property type="evidence" value="ECO:0007669"/>
    <property type="project" value="InterPro"/>
</dbReference>
<feature type="domain" description="MOSC" evidence="1">
    <location>
        <begin position="88"/>
        <end position="257"/>
    </location>
</feature>
<reference evidence="2" key="2">
    <citation type="journal article" date="2022" name="Microbiol. Resour. Announc.">
        <title>Metagenome Sequencing to Explore Phylogenomics of Terrestrial Cyanobacteria.</title>
        <authorList>
            <person name="Ward R.D."/>
            <person name="Stajich J.E."/>
            <person name="Johansen J.R."/>
            <person name="Huntemann M."/>
            <person name="Clum A."/>
            <person name="Foster B."/>
            <person name="Foster B."/>
            <person name="Roux S."/>
            <person name="Palaniappan K."/>
            <person name="Varghese N."/>
            <person name="Mukherjee S."/>
            <person name="Reddy T.B.K."/>
            <person name="Daum C."/>
            <person name="Copeland A."/>
            <person name="Chen I.A."/>
            <person name="Ivanova N.N."/>
            <person name="Kyrpides N.C."/>
            <person name="Shapiro N."/>
            <person name="Eloe-Fadrosh E.A."/>
            <person name="Pietrasiak N."/>
        </authorList>
    </citation>
    <scope>NUCLEOTIDE SEQUENCE</scope>
    <source>
        <strain evidence="2">UHER 2000/2452</strain>
    </source>
</reference>
<name>A0A951QEQ0_9CYAN</name>
<dbReference type="PROSITE" id="PS51340">
    <property type="entry name" value="MOSC"/>
    <property type="match status" value="1"/>
</dbReference>
<evidence type="ECO:0000313" key="2">
    <source>
        <dbReference type="EMBL" id="MBW4661363.1"/>
    </source>
</evidence>
<gene>
    <name evidence="2" type="ORF">KME15_22035</name>
</gene>
<organism evidence="2 3">
    <name type="scientific">Drouetiella hepatica Uher 2000/2452</name>
    <dbReference type="NCBI Taxonomy" id="904376"/>
    <lineage>
        <taxon>Bacteria</taxon>
        <taxon>Bacillati</taxon>
        <taxon>Cyanobacteriota</taxon>
        <taxon>Cyanophyceae</taxon>
        <taxon>Oculatellales</taxon>
        <taxon>Oculatellaceae</taxon>
        <taxon>Drouetiella</taxon>
    </lineage>
</organism>
<dbReference type="GO" id="GO:0030151">
    <property type="term" value="F:molybdenum ion binding"/>
    <property type="evidence" value="ECO:0007669"/>
    <property type="project" value="InterPro"/>
</dbReference>
<evidence type="ECO:0000313" key="3">
    <source>
        <dbReference type="Proteomes" id="UP000757435"/>
    </source>
</evidence>
<dbReference type="InterPro" id="IPR011037">
    <property type="entry name" value="Pyrv_Knase-like_insert_dom_sf"/>
</dbReference>
<dbReference type="InterPro" id="IPR005303">
    <property type="entry name" value="MOCOS_middle"/>
</dbReference>
<sequence length="257" mass="28726">MPHLAKILVYPIKSLDGVEVPQISLREGGALAHDREFALLDEKGRIVNAKRNAEIHKIRTAFDLEARMITLWLEGSSAMQSFHLDGDRPALESWFSDYFGFPITLVQNLHMGFPDDTESSGPTIVSVASLEAIATWFGISLEESRQRFRANLEIADTSAFWEDQIYDAAGEGIPFQIGDLELKSSHPCQRCIVPTRNPWTGDRTADFQAKFNAHREAALPDGVPRSQFNHFYKLTLNTTVSPSEAGKVLRVGDRVRA</sequence>
<accession>A0A951QEQ0</accession>
<dbReference type="SUPFAM" id="SSF50800">
    <property type="entry name" value="PK beta-barrel domain-like"/>
    <property type="match status" value="1"/>
</dbReference>
<dbReference type="Proteomes" id="UP000757435">
    <property type="component" value="Unassembled WGS sequence"/>
</dbReference>
<dbReference type="SUPFAM" id="SSF141673">
    <property type="entry name" value="MOSC N-terminal domain-like"/>
    <property type="match status" value="1"/>
</dbReference>
<dbReference type="InterPro" id="IPR005302">
    <property type="entry name" value="MoCF_Sase_C"/>
</dbReference>
<proteinExistence type="predicted"/>
<dbReference type="GO" id="GO:0030170">
    <property type="term" value="F:pyridoxal phosphate binding"/>
    <property type="evidence" value="ECO:0007669"/>
    <property type="project" value="InterPro"/>
</dbReference>
<dbReference type="Pfam" id="PF03473">
    <property type="entry name" value="MOSC"/>
    <property type="match status" value="1"/>
</dbReference>
<dbReference type="EMBL" id="JAHHHD010000035">
    <property type="protein sequence ID" value="MBW4661363.1"/>
    <property type="molecule type" value="Genomic_DNA"/>
</dbReference>
<dbReference type="AlphaFoldDB" id="A0A951QEQ0"/>
<protein>
    <submittedName>
        <fullName evidence="2">MOSC N-terminal beta barrel domain-containing protein</fullName>
    </submittedName>
</protein>
<comment type="caution">
    <text evidence="2">The sequence shown here is derived from an EMBL/GenBank/DDBJ whole genome shotgun (WGS) entry which is preliminary data.</text>
</comment>
<evidence type="ECO:0000259" key="1">
    <source>
        <dbReference type="PROSITE" id="PS51340"/>
    </source>
</evidence>